<feature type="domain" description="HTH arsR-type" evidence="4">
    <location>
        <begin position="240"/>
        <end position="334"/>
    </location>
</feature>
<name>A0ABV2KT05_9BACI</name>
<keyword evidence="1" id="KW-0805">Transcription regulation</keyword>
<sequence length="334" mass="39035">MKYSVTFLPMNDFMLFMYRITNAGREEVDDRLKSIIQNNNVEKWLRDVNATLPQATIDELRVFFQEDSRIALSIMPELYQRDALTSVDQLIDAINELDEHAIRYAITTPGFIGEGLEFETHEKRIQQLAVPESEKWKLLYFVDHIDELKRRLTALFHDVWTYYAPHQALINEAGNEAKQTFQKEEYRQFATELAEEYVNEGGDKSLVVMPSYSSNLGFSVMEQDNVVLLTVGMQRYHVIRKFHDDKEVLELLKILTDERRFQMLRLLKKRPHYGYEIAQALGVSNSTVSHHLSLLLNLGFVKSDRDENKVYYTLNQAELRQVVEALNQLFLGDE</sequence>
<dbReference type="SMART" id="SM00418">
    <property type="entry name" value="HTH_ARSR"/>
    <property type="match status" value="1"/>
</dbReference>
<dbReference type="InterPro" id="IPR001845">
    <property type="entry name" value="HTH_ArsR_DNA-bd_dom"/>
</dbReference>
<dbReference type="NCBIfam" id="NF033788">
    <property type="entry name" value="HTH_metalloreg"/>
    <property type="match status" value="1"/>
</dbReference>
<dbReference type="PROSITE" id="PS50987">
    <property type="entry name" value="HTH_ARSR_2"/>
    <property type="match status" value="1"/>
</dbReference>
<evidence type="ECO:0000313" key="5">
    <source>
        <dbReference type="EMBL" id="MET3682711.1"/>
    </source>
</evidence>
<accession>A0ABV2KT05</accession>
<dbReference type="InterPro" id="IPR051081">
    <property type="entry name" value="HTH_MetalResp_TranReg"/>
</dbReference>
<dbReference type="SUPFAM" id="SSF46785">
    <property type="entry name" value="Winged helix' DNA-binding domain"/>
    <property type="match status" value="1"/>
</dbReference>
<proteinExistence type="predicted"/>
<reference evidence="5 6" key="1">
    <citation type="submission" date="2024-06" db="EMBL/GenBank/DDBJ databases">
        <title>Genomic Encyclopedia of Type Strains, Phase IV (KMG-IV): sequencing the most valuable type-strain genomes for metagenomic binning, comparative biology and taxonomic classification.</title>
        <authorList>
            <person name="Goeker M."/>
        </authorList>
    </citation>
    <scope>NUCLEOTIDE SEQUENCE [LARGE SCALE GENOMIC DNA]</scope>
    <source>
        <strain evidence="5 6">DSM 23520</strain>
    </source>
</reference>
<dbReference type="PANTHER" id="PTHR33154">
    <property type="entry name" value="TRANSCRIPTIONAL REGULATOR, ARSR FAMILY"/>
    <property type="match status" value="1"/>
</dbReference>
<gene>
    <name evidence="5" type="ORF">ABID56_000801</name>
</gene>
<keyword evidence="2 5" id="KW-0238">DNA-binding</keyword>
<dbReference type="Gene3D" id="1.10.10.10">
    <property type="entry name" value="Winged helix-like DNA-binding domain superfamily/Winged helix DNA-binding domain"/>
    <property type="match status" value="1"/>
</dbReference>
<keyword evidence="3" id="KW-0804">Transcription</keyword>
<evidence type="ECO:0000256" key="2">
    <source>
        <dbReference type="ARBA" id="ARBA00023125"/>
    </source>
</evidence>
<dbReference type="CDD" id="cd00090">
    <property type="entry name" value="HTH_ARSR"/>
    <property type="match status" value="1"/>
</dbReference>
<keyword evidence="6" id="KW-1185">Reference proteome</keyword>
<evidence type="ECO:0000256" key="1">
    <source>
        <dbReference type="ARBA" id="ARBA00023015"/>
    </source>
</evidence>
<dbReference type="RefSeq" id="WP_354219326.1">
    <property type="nucleotide sequence ID" value="NZ_JBEPMX010000003.1"/>
</dbReference>
<dbReference type="InterPro" id="IPR036390">
    <property type="entry name" value="WH_DNA-bd_sf"/>
</dbReference>
<dbReference type="GO" id="GO:0003677">
    <property type="term" value="F:DNA binding"/>
    <property type="evidence" value="ECO:0007669"/>
    <property type="project" value="UniProtKB-KW"/>
</dbReference>
<dbReference type="Proteomes" id="UP001549167">
    <property type="component" value="Unassembled WGS sequence"/>
</dbReference>
<dbReference type="EMBL" id="JBEPMX010000003">
    <property type="protein sequence ID" value="MET3682711.1"/>
    <property type="molecule type" value="Genomic_DNA"/>
</dbReference>
<comment type="caution">
    <text evidence="5">The sequence shown here is derived from an EMBL/GenBank/DDBJ whole genome shotgun (WGS) entry which is preliminary data.</text>
</comment>
<dbReference type="PRINTS" id="PR00778">
    <property type="entry name" value="HTHARSR"/>
</dbReference>
<evidence type="ECO:0000256" key="3">
    <source>
        <dbReference type="ARBA" id="ARBA00023163"/>
    </source>
</evidence>
<evidence type="ECO:0000313" key="6">
    <source>
        <dbReference type="Proteomes" id="UP001549167"/>
    </source>
</evidence>
<dbReference type="Pfam" id="PF01022">
    <property type="entry name" value="HTH_5"/>
    <property type="match status" value="1"/>
</dbReference>
<organism evidence="5 6">
    <name type="scientific">Alkalibacillus flavidus</name>
    <dbReference type="NCBI Taxonomy" id="546021"/>
    <lineage>
        <taxon>Bacteria</taxon>
        <taxon>Bacillati</taxon>
        <taxon>Bacillota</taxon>
        <taxon>Bacilli</taxon>
        <taxon>Bacillales</taxon>
        <taxon>Bacillaceae</taxon>
        <taxon>Alkalibacillus</taxon>
    </lineage>
</organism>
<evidence type="ECO:0000259" key="4">
    <source>
        <dbReference type="PROSITE" id="PS50987"/>
    </source>
</evidence>
<dbReference type="InterPro" id="IPR011991">
    <property type="entry name" value="ArsR-like_HTH"/>
</dbReference>
<protein>
    <submittedName>
        <fullName evidence="5">DNA-binding transcriptional ArsR family regulator</fullName>
    </submittedName>
</protein>
<dbReference type="InterPro" id="IPR036388">
    <property type="entry name" value="WH-like_DNA-bd_sf"/>
</dbReference>
<dbReference type="PANTHER" id="PTHR33154:SF33">
    <property type="entry name" value="TRANSCRIPTIONAL REPRESSOR SDPR"/>
    <property type="match status" value="1"/>
</dbReference>